<organism evidence="2 3">
    <name type="scientific">Caenorhabditis auriculariae</name>
    <dbReference type="NCBI Taxonomy" id="2777116"/>
    <lineage>
        <taxon>Eukaryota</taxon>
        <taxon>Metazoa</taxon>
        <taxon>Ecdysozoa</taxon>
        <taxon>Nematoda</taxon>
        <taxon>Chromadorea</taxon>
        <taxon>Rhabditida</taxon>
        <taxon>Rhabditina</taxon>
        <taxon>Rhabditomorpha</taxon>
        <taxon>Rhabditoidea</taxon>
        <taxon>Rhabditidae</taxon>
        <taxon>Peloderinae</taxon>
        <taxon>Caenorhabditis</taxon>
    </lineage>
</organism>
<proteinExistence type="predicted"/>
<feature type="transmembrane region" description="Helical" evidence="1">
    <location>
        <begin position="21"/>
        <end position="43"/>
    </location>
</feature>
<sequence>MALRKRWLGSIDLSETNFWAAFFHLLSASVAIASLLSNEWILIDEDAAAANTTEPEKTQLLYEISATADKCRSIGCRDFWKPAQFGGFVDQLGRPHTAFRYDGKVVLDCITPIVANLFYILIALCFVICLTSTLCCVMNVLPPTHGFLHWLRTNTILEMSNMMLTFCACVTAIVAHTEVSALRPDAEVTIGSGVFFNCLAGLLSFLAAMAGIRHTTKLNRMRRIDNQRLLCARSLRSWRDAARRPDDTRPIVDFERYLDECSSTEMTETSSDAPSQVVENI</sequence>
<feature type="transmembrane region" description="Helical" evidence="1">
    <location>
        <begin position="117"/>
        <end position="141"/>
    </location>
</feature>
<keyword evidence="1" id="KW-0812">Transmembrane</keyword>
<keyword evidence="3" id="KW-1185">Reference proteome</keyword>
<dbReference type="AlphaFoldDB" id="A0A8S1GR09"/>
<evidence type="ECO:0000313" key="3">
    <source>
        <dbReference type="Proteomes" id="UP000835052"/>
    </source>
</evidence>
<feature type="transmembrane region" description="Helical" evidence="1">
    <location>
        <begin position="194"/>
        <end position="212"/>
    </location>
</feature>
<feature type="transmembrane region" description="Helical" evidence="1">
    <location>
        <begin position="162"/>
        <end position="182"/>
    </location>
</feature>
<gene>
    <name evidence="2" type="ORF">CAUJ_LOCUS1097</name>
</gene>
<keyword evidence="1" id="KW-1133">Transmembrane helix</keyword>
<dbReference type="EMBL" id="CAJGYM010000002">
    <property type="protein sequence ID" value="CAD6185178.1"/>
    <property type="molecule type" value="Genomic_DNA"/>
</dbReference>
<accession>A0A8S1GR09</accession>
<evidence type="ECO:0000313" key="2">
    <source>
        <dbReference type="EMBL" id="CAD6185178.1"/>
    </source>
</evidence>
<keyword evidence="1" id="KW-0472">Membrane</keyword>
<reference evidence="2" key="1">
    <citation type="submission" date="2020-10" db="EMBL/GenBank/DDBJ databases">
        <authorList>
            <person name="Kikuchi T."/>
        </authorList>
    </citation>
    <scope>NUCLEOTIDE SEQUENCE</scope>
    <source>
        <strain evidence="2">NKZ352</strain>
    </source>
</reference>
<name>A0A8S1GR09_9PELO</name>
<comment type="caution">
    <text evidence="2">The sequence shown here is derived from an EMBL/GenBank/DDBJ whole genome shotgun (WGS) entry which is preliminary data.</text>
</comment>
<protein>
    <submittedName>
        <fullName evidence="2">Uncharacterized protein</fullName>
    </submittedName>
</protein>
<dbReference type="OrthoDB" id="10030622at2759"/>
<dbReference type="Proteomes" id="UP000835052">
    <property type="component" value="Unassembled WGS sequence"/>
</dbReference>
<evidence type="ECO:0000256" key="1">
    <source>
        <dbReference type="SAM" id="Phobius"/>
    </source>
</evidence>